<evidence type="ECO:0000313" key="1">
    <source>
        <dbReference type="EMBL" id="DAF46232.1"/>
    </source>
</evidence>
<sequence>MKRKGGFNVRIKSYKDFGYLVKWMHKDWGFRFFVFGNDGRVYMSQAFFYNYNAEAKAKETIDLLIGGEPLPADVLSGFTNNWRRMHGCHLKRAHT</sequence>
<name>A0A8S5S5M4_9CAUD</name>
<organism evidence="1">
    <name type="scientific">Caudovirales sp. ctaix4</name>
    <dbReference type="NCBI Taxonomy" id="2827635"/>
    <lineage>
        <taxon>Viruses</taxon>
        <taxon>Duplodnaviria</taxon>
        <taxon>Heunggongvirae</taxon>
        <taxon>Uroviricota</taxon>
        <taxon>Caudoviricetes</taxon>
    </lineage>
</organism>
<protein>
    <submittedName>
        <fullName evidence="1">Uncharacterized protein</fullName>
    </submittedName>
</protein>
<proteinExistence type="predicted"/>
<accession>A0A8S5S5M4</accession>
<dbReference type="EMBL" id="BK032533">
    <property type="protein sequence ID" value="DAF46232.1"/>
    <property type="molecule type" value="Genomic_DNA"/>
</dbReference>
<reference evidence="1" key="1">
    <citation type="journal article" date="2021" name="Proc. Natl. Acad. Sci. U.S.A.">
        <title>A Catalog of Tens of Thousands of Viruses from Human Metagenomes Reveals Hidden Associations with Chronic Diseases.</title>
        <authorList>
            <person name="Tisza M.J."/>
            <person name="Buck C.B."/>
        </authorList>
    </citation>
    <scope>NUCLEOTIDE SEQUENCE</scope>
    <source>
        <strain evidence="1">Ctaix4</strain>
    </source>
</reference>